<proteinExistence type="predicted"/>
<dbReference type="SUPFAM" id="SSF58113">
    <property type="entry name" value="Apolipoprotein A-I"/>
    <property type="match status" value="1"/>
</dbReference>
<name>G9ERQ4_9GAMM</name>
<dbReference type="AlphaFoldDB" id="G9ERQ4"/>
<dbReference type="EMBL" id="JH413836">
    <property type="protein sequence ID" value="EHL30067.1"/>
    <property type="molecule type" value="Genomic_DNA"/>
</dbReference>
<sequence>MTTIHEYREQINHKLDFLEMEATALEDDLHHTQEQVIQKYEGLKTTLRNALVNVKQKLKDYKELTEEQRKKILSKIDELQINLALGRADTEQKINEQKQKIMTHVKAFEKVIDQYLKEKSTELTQHMLQACYKLDAEFAAMEIFFSVQSKKAKENFQNKRVELVSQLHDFKDKLSEKRDVGMKKSLQFEKELTDGLKMIKSAFLRLKD</sequence>
<dbReference type="HOGENOM" id="CLU_1319608_0_0_6"/>
<evidence type="ECO:0000313" key="2">
    <source>
        <dbReference type="EMBL" id="EHL30067.1"/>
    </source>
</evidence>
<protein>
    <submittedName>
        <fullName evidence="2">Uncharacterized protein</fullName>
    </submittedName>
</protein>
<keyword evidence="1" id="KW-0175">Coiled coil</keyword>
<evidence type="ECO:0000256" key="1">
    <source>
        <dbReference type="SAM" id="Coils"/>
    </source>
</evidence>
<dbReference type="eggNOG" id="ENOG50347S4">
    <property type="taxonomic scope" value="Bacteria"/>
</dbReference>
<dbReference type="InParanoid" id="G9ERQ4"/>
<dbReference type="OrthoDB" id="5653934at2"/>
<gene>
    <name evidence="2" type="ORF">LDG_7972</name>
</gene>
<keyword evidence="3" id="KW-1185">Reference proteome</keyword>
<dbReference type="RefSeq" id="WP_006871860.1">
    <property type="nucleotide sequence ID" value="NZ_JH413836.1"/>
</dbReference>
<feature type="coiled-coil region" evidence="1">
    <location>
        <begin position="8"/>
        <end position="82"/>
    </location>
</feature>
<reference evidence="2 3" key="1">
    <citation type="journal article" date="2011" name="BMC Genomics">
        <title>Insight into cross-talk between intra-amoebal pathogens.</title>
        <authorList>
            <person name="Gimenez G."/>
            <person name="Bertelli C."/>
            <person name="Moliner C."/>
            <person name="Robert C."/>
            <person name="Raoult D."/>
            <person name="Fournier P.E."/>
            <person name="Greub G."/>
        </authorList>
    </citation>
    <scope>NUCLEOTIDE SEQUENCE [LARGE SCALE GENOMIC DNA]</scope>
    <source>
        <strain evidence="2 3">LLAP12</strain>
    </source>
</reference>
<organism evidence="2 3">
    <name type="scientific">Legionella drancourtii LLAP12</name>
    <dbReference type="NCBI Taxonomy" id="658187"/>
    <lineage>
        <taxon>Bacteria</taxon>
        <taxon>Pseudomonadati</taxon>
        <taxon>Pseudomonadota</taxon>
        <taxon>Gammaproteobacteria</taxon>
        <taxon>Legionellales</taxon>
        <taxon>Legionellaceae</taxon>
        <taxon>Legionella</taxon>
    </lineage>
</organism>
<evidence type="ECO:0000313" key="3">
    <source>
        <dbReference type="Proteomes" id="UP000002770"/>
    </source>
</evidence>
<dbReference type="Proteomes" id="UP000002770">
    <property type="component" value="Unassembled WGS sequence"/>
</dbReference>
<accession>G9ERQ4</accession>